<gene>
    <name evidence="3" type="ORF">AWH56_004790</name>
    <name evidence="2" type="ORF">AWH56_02195</name>
</gene>
<reference evidence="3 4" key="2">
    <citation type="journal article" date="2017" name="Genome Announc.">
        <title>Draft Genome Sequences of Four Alkaliphilic Bacteria Belonging to the Anaerobacillus Genus.</title>
        <authorList>
            <person name="Bassil N.M."/>
            <person name="Lloyd J.R."/>
        </authorList>
    </citation>
    <scope>NUCLEOTIDE SEQUENCE [LARGE SCALE GENOMIC DNA]</scope>
    <source>
        <strain evidence="3 4">NB2006</strain>
    </source>
</reference>
<reference evidence="3 4" key="3">
    <citation type="journal article" date="2019" name="Int. J. Syst. Evol. Microbiol.">
        <title>Anaerobacillus isosaccharinicus sp. nov., an alkaliphilic bacterium which degrades isosaccharinic acid.</title>
        <authorList>
            <person name="Bassil N.M."/>
            <person name="Lloyd J.R."/>
        </authorList>
    </citation>
    <scope>NUCLEOTIDE SEQUENCE [LARGE SCALE GENOMIC DNA]</scope>
    <source>
        <strain evidence="3 4">NB2006</strain>
    </source>
</reference>
<keyword evidence="4" id="KW-1185">Reference proteome</keyword>
<dbReference type="InterPro" id="IPR007165">
    <property type="entry name" value="Phage_holin_4_2"/>
</dbReference>
<reference evidence="2 4" key="1">
    <citation type="submission" date="2016-10" db="EMBL/GenBank/DDBJ databases">
        <title>Draft genome sequences of four alkaliphilic bacteria belonging to the Anaerobacillus genus.</title>
        <authorList>
            <person name="Bassil N.M."/>
            <person name="Lloyd J.R."/>
        </authorList>
    </citation>
    <scope>NUCLEOTIDE SEQUENCE [LARGE SCALE GENOMIC DNA]</scope>
    <source>
        <strain evidence="2 4">NB2006</strain>
    </source>
</reference>
<dbReference type="AlphaFoldDB" id="A0A1S2MHA5"/>
<keyword evidence="1" id="KW-0472">Membrane</keyword>
<feature type="transmembrane region" description="Helical" evidence="1">
    <location>
        <begin position="90"/>
        <end position="112"/>
    </location>
</feature>
<evidence type="ECO:0000313" key="4">
    <source>
        <dbReference type="Proteomes" id="UP000180175"/>
    </source>
</evidence>
<sequence>MRWLIHLLVNSVVLVVVAGYFDGFYLESVSAAILASVLLSIINVILKPILVILTLPVTVITFGFFLFVINAITLMITASLMGDAFQISGFGMAVFAAIIISILNMLINTFVVKPMQKK</sequence>
<proteinExistence type="predicted"/>
<feature type="transmembrane region" description="Helical" evidence="1">
    <location>
        <begin position="28"/>
        <end position="46"/>
    </location>
</feature>
<dbReference type="EMBL" id="LQXD01000004">
    <property type="protein sequence ID" value="OIJ23135.1"/>
    <property type="molecule type" value="Genomic_DNA"/>
</dbReference>
<name>A0A1S2MHA5_9BACI</name>
<keyword evidence="1" id="KW-1133">Transmembrane helix</keyword>
<evidence type="ECO:0000313" key="2">
    <source>
        <dbReference type="EMBL" id="OIJ23135.1"/>
    </source>
</evidence>
<reference evidence="3" key="4">
    <citation type="submission" date="2020-10" db="EMBL/GenBank/DDBJ databases">
        <authorList>
            <person name="Bassil N.M."/>
            <person name="Lloyd J.R."/>
        </authorList>
    </citation>
    <scope>NUCLEOTIDE SEQUENCE</scope>
    <source>
        <strain evidence="3">NB2006</strain>
    </source>
</reference>
<organism evidence="2 4">
    <name type="scientific">Anaerobacillus isosaccharinicus</name>
    <dbReference type="NCBI Taxonomy" id="1532552"/>
    <lineage>
        <taxon>Bacteria</taxon>
        <taxon>Bacillati</taxon>
        <taxon>Bacillota</taxon>
        <taxon>Bacilli</taxon>
        <taxon>Bacillales</taxon>
        <taxon>Bacillaceae</taxon>
        <taxon>Anaerobacillus</taxon>
    </lineage>
</organism>
<keyword evidence="1" id="KW-0812">Transmembrane</keyword>
<dbReference type="PANTHER" id="PTHR37309">
    <property type="entry name" value="SLR0284 PROTEIN"/>
    <property type="match status" value="1"/>
</dbReference>
<dbReference type="PANTHER" id="PTHR37309:SF1">
    <property type="entry name" value="SLR0284 PROTEIN"/>
    <property type="match status" value="1"/>
</dbReference>
<evidence type="ECO:0000313" key="3">
    <source>
        <dbReference type="EMBL" id="QOY36968.1"/>
    </source>
</evidence>
<accession>A0A1S2MHA5</accession>
<dbReference type="RefSeq" id="WP_071315626.1">
    <property type="nucleotide sequence ID" value="NZ_CP063356.2"/>
</dbReference>
<dbReference type="OrthoDB" id="7205479at2"/>
<dbReference type="EMBL" id="CP063356">
    <property type="protein sequence ID" value="QOY36968.1"/>
    <property type="molecule type" value="Genomic_DNA"/>
</dbReference>
<dbReference type="Proteomes" id="UP000180175">
    <property type="component" value="Chromosome"/>
</dbReference>
<dbReference type="Pfam" id="PF04020">
    <property type="entry name" value="Phage_holin_4_2"/>
    <property type="match status" value="1"/>
</dbReference>
<evidence type="ECO:0000256" key="1">
    <source>
        <dbReference type="SAM" id="Phobius"/>
    </source>
</evidence>
<feature type="transmembrane region" description="Helical" evidence="1">
    <location>
        <begin position="53"/>
        <end position="78"/>
    </location>
</feature>
<protein>
    <submittedName>
        <fullName evidence="3">Phage holin family protein</fullName>
    </submittedName>
</protein>
<dbReference type="KEGG" id="aia:AWH56_004790"/>